<dbReference type="RefSeq" id="WP_168031400.1">
    <property type="nucleotide sequence ID" value="NZ_JAAVNE010000020.1"/>
</dbReference>
<reference evidence="2 3" key="1">
    <citation type="submission" date="2020-03" db="EMBL/GenBank/DDBJ databases">
        <title>Roseomonas selenitidurans sp. nov. isolated from urban soil.</title>
        <authorList>
            <person name="Liu H."/>
        </authorList>
    </citation>
    <scope>NUCLEOTIDE SEQUENCE [LARGE SCALE GENOMIC DNA]</scope>
    <source>
        <strain evidence="2 3">BU-1</strain>
    </source>
</reference>
<comment type="caution">
    <text evidence="2">The sequence shown here is derived from an EMBL/GenBank/DDBJ whole genome shotgun (WGS) entry which is preliminary data.</text>
</comment>
<protein>
    <submittedName>
        <fullName evidence="2">ATP-binding protein</fullName>
    </submittedName>
</protein>
<dbReference type="Pfam" id="PF01695">
    <property type="entry name" value="IstB_IS21"/>
    <property type="match status" value="1"/>
</dbReference>
<dbReference type="EMBL" id="JAAVNE010000020">
    <property type="protein sequence ID" value="NKC31896.1"/>
    <property type="molecule type" value="Genomic_DNA"/>
</dbReference>
<keyword evidence="2" id="KW-0067">ATP-binding</keyword>
<keyword evidence="3" id="KW-1185">Reference proteome</keyword>
<feature type="domain" description="IstB-like ATP-binding" evidence="1">
    <location>
        <begin position="3"/>
        <end position="121"/>
    </location>
</feature>
<keyword evidence="2" id="KW-0547">Nucleotide-binding</keyword>
<evidence type="ECO:0000313" key="3">
    <source>
        <dbReference type="Proteomes" id="UP000787635"/>
    </source>
</evidence>
<organism evidence="2 3">
    <name type="scientific">Falsiroseomonas selenitidurans</name>
    <dbReference type="NCBI Taxonomy" id="2716335"/>
    <lineage>
        <taxon>Bacteria</taxon>
        <taxon>Pseudomonadati</taxon>
        <taxon>Pseudomonadota</taxon>
        <taxon>Alphaproteobacteria</taxon>
        <taxon>Acetobacterales</taxon>
        <taxon>Roseomonadaceae</taxon>
        <taxon>Falsiroseomonas</taxon>
    </lineage>
</organism>
<proteinExistence type="predicted"/>
<sequence length="122" mass="13837">MPIRSGARGWFYTVVDLMSRLGAKSRSRRRERLADHPYRTDSVVLGDLGCLVLARSGGHLLFHLVSRLSKPALVLVTTRTGIGEWPSVSRQRQDDHGLLDCLTHRCEIVETGNKNGRFRNRR</sequence>
<dbReference type="Gene3D" id="3.40.50.300">
    <property type="entry name" value="P-loop containing nucleotide triphosphate hydrolases"/>
    <property type="match status" value="1"/>
</dbReference>
<evidence type="ECO:0000313" key="2">
    <source>
        <dbReference type="EMBL" id="NKC31896.1"/>
    </source>
</evidence>
<dbReference type="GO" id="GO:0005524">
    <property type="term" value="F:ATP binding"/>
    <property type="evidence" value="ECO:0007669"/>
    <property type="project" value="UniProtKB-KW"/>
</dbReference>
<dbReference type="InterPro" id="IPR027417">
    <property type="entry name" value="P-loop_NTPase"/>
</dbReference>
<gene>
    <name evidence="2" type="ORF">HEQ75_13605</name>
</gene>
<dbReference type="Proteomes" id="UP000787635">
    <property type="component" value="Unassembled WGS sequence"/>
</dbReference>
<name>A0ABX1E4G7_9PROT</name>
<accession>A0ABX1E4G7</accession>
<dbReference type="InterPro" id="IPR002611">
    <property type="entry name" value="IstB_ATP-bd"/>
</dbReference>
<evidence type="ECO:0000259" key="1">
    <source>
        <dbReference type="Pfam" id="PF01695"/>
    </source>
</evidence>